<evidence type="ECO:0000256" key="2">
    <source>
        <dbReference type="SAM" id="SignalP"/>
    </source>
</evidence>
<evidence type="ECO:0000313" key="5">
    <source>
        <dbReference type="Proteomes" id="UP001165090"/>
    </source>
</evidence>
<protein>
    <recommendedName>
        <fullName evidence="3">SRCR domain-containing protein</fullName>
    </recommendedName>
</protein>
<accession>A0ABQ5S483</accession>
<dbReference type="Proteomes" id="UP001165090">
    <property type="component" value="Unassembled WGS sequence"/>
</dbReference>
<name>A0ABQ5S483_9CHLO</name>
<feature type="chain" id="PRO_5046025593" description="SRCR domain-containing protein" evidence="2">
    <location>
        <begin position="25"/>
        <end position="404"/>
    </location>
</feature>
<keyword evidence="5" id="KW-1185">Reference proteome</keyword>
<organism evidence="4 5">
    <name type="scientific">Volvox africanus</name>
    <dbReference type="NCBI Taxonomy" id="51714"/>
    <lineage>
        <taxon>Eukaryota</taxon>
        <taxon>Viridiplantae</taxon>
        <taxon>Chlorophyta</taxon>
        <taxon>core chlorophytes</taxon>
        <taxon>Chlorophyceae</taxon>
        <taxon>CS clade</taxon>
        <taxon>Chlamydomonadales</taxon>
        <taxon>Volvocaceae</taxon>
        <taxon>Volvox</taxon>
    </lineage>
</organism>
<feature type="signal peptide" evidence="2">
    <location>
        <begin position="1"/>
        <end position="24"/>
    </location>
</feature>
<reference evidence="4 5" key="1">
    <citation type="journal article" date="2023" name="IScience">
        <title>Expanded male sex-determining region conserved during the evolution of homothallism in the green alga Volvox.</title>
        <authorList>
            <person name="Yamamoto K."/>
            <person name="Matsuzaki R."/>
            <person name="Mahakham W."/>
            <person name="Heman W."/>
            <person name="Sekimoto H."/>
            <person name="Kawachi M."/>
            <person name="Minakuchi Y."/>
            <person name="Toyoda A."/>
            <person name="Nozaki H."/>
        </authorList>
    </citation>
    <scope>NUCLEOTIDE SEQUENCE [LARGE SCALE GENOMIC DNA]</scope>
    <source>
        <strain evidence="4 5">NIES-4468</strain>
    </source>
</reference>
<sequence>MRIMIFPSWGVILLASLITTTDFGFDGSVTVSARRIFRHPILPPLSVYIADNRAAAATAVRNKNGVRLTLDSGPRGRLEISTNDPLFPGTNAGSKTVWLPVCSEGFTDGEAETMCQLLGYKSGRTYYTDVVANSPIPSNGVAARYVNCKPYPNRRLRGISSIDKANDRTSNQIHARSLSYREYSVGIPRRASLMCGFFIGLCAPQGPFAGIQCTDNALPAAPTSSPSPSLPPYEDYVRLVGGNLPSGFRSVESNLCPPSHEELCRNYGRLELRVSAPNGESGDVWAPLCSVESSNDTKSAAALRTTIVNVACQQAYGWPSLRPMPTRIVSGLLPVQEPLAFQVPQAASVGGSTFNPVAVSAWVTITSHPGNTPSMLQDGSLTVSTQPCKSLFAIQCALLDLRRQ</sequence>
<keyword evidence="2" id="KW-0732">Signal</keyword>
<proteinExistence type="predicted"/>
<keyword evidence="1" id="KW-1015">Disulfide bond</keyword>
<dbReference type="InterPro" id="IPR001190">
    <property type="entry name" value="SRCR"/>
</dbReference>
<gene>
    <name evidence="4" type="ORF">VaNZ11_007911</name>
</gene>
<evidence type="ECO:0000259" key="3">
    <source>
        <dbReference type="PROSITE" id="PS50287"/>
    </source>
</evidence>
<feature type="domain" description="SRCR" evidence="3">
    <location>
        <begin position="60"/>
        <end position="196"/>
    </location>
</feature>
<dbReference type="InterPro" id="IPR036772">
    <property type="entry name" value="SRCR-like_dom_sf"/>
</dbReference>
<evidence type="ECO:0000313" key="4">
    <source>
        <dbReference type="EMBL" id="GLI64604.1"/>
    </source>
</evidence>
<dbReference type="EMBL" id="BSDZ01000020">
    <property type="protein sequence ID" value="GLI64604.1"/>
    <property type="molecule type" value="Genomic_DNA"/>
</dbReference>
<comment type="caution">
    <text evidence="4">The sequence shown here is derived from an EMBL/GenBank/DDBJ whole genome shotgun (WGS) entry which is preliminary data.</text>
</comment>
<dbReference type="PROSITE" id="PS50287">
    <property type="entry name" value="SRCR_2"/>
    <property type="match status" value="1"/>
</dbReference>
<evidence type="ECO:0000256" key="1">
    <source>
        <dbReference type="ARBA" id="ARBA00023157"/>
    </source>
</evidence>
<dbReference type="Gene3D" id="3.10.250.10">
    <property type="entry name" value="SRCR-like domain"/>
    <property type="match status" value="1"/>
</dbReference>
<dbReference type="SUPFAM" id="SSF56487">
    <property type="entry name" value="SRCR-like"/>
    <property type="match status" value="1"/>
</dbReference>